<evidence type="ECO:0000313" key="1">
    <source>
        <dbReference type="EMBL" id="BBA93546.1"/>
    </source>
</evidence>
<evidence type="ECO:0000313" key="2">
    <source>
        <dbReference type="Proteomes" id="UP000269331"/>
    </source>
</evidence>
<proteinExistence type="predicted"/>
<dbReference type="EMBL" id="AP018400">
    <property type="protein sequence ID" value="BBA93546.1"/>
    <property type="molecule type" value="Genomic_DNA"/>
</dbReference>
<dbReference type="GeneID" id="52230434"/>
<gene>
    <name evidence="1" type="ORF">SR187_9730</name>
</gene>
<dbReference type="RefSeq" id="WP_120172393.1">
    <property type="nucleotide sequence ID" value="NZ_AP018400.1"/>
</dbReference>
<dbReference type="Proteomes" id="UP000269331">
    <property type="component" value="Chromosome"/>
</dbReference>
<evidence type="ECO:0008006" key="3">
    <source>
        <dbReference type="Google" id="ProtNLM"/>
    </source>
</evidence>
<name>A0A2Z5TQX2_9STRE</name>
<organism evidence="1 2">
    <name type="scientific">Streptococcus ruminantium</name>
    <dbReference type="NCBI Taxonomy" id="1917441"/>
    <lineage>
        <taxon>Bacteria</taxon>
        <taxon>Bacillati</taxon>
        <taxon>Bacillota</taxon>
        <taxon>Bacilli</taxon>
        <taxon>Lactobacillales</taxon>
        <taxon>Streptococcaceae</taxon>
        <taxon>Streptococcus</taxon>
    </lineage>
</organism>
<dbReference type="OrthoDB" id="1100792at2"/>
<dbReference type="Gene3D" id="3.40.50.11110">
    <property type="entry name" value="Sialyltransferase, C-terminal GT-B Rossman nucleotide-binding domain"/>
    <property type="match status" value="1"/>
</dbReference>
<protein>
    <recommendedName>
        <fullName evidence="3">Lipooligosaccharide sialyltransferase</fullName>
    </recommendedName>
</protein>
<dbReference type="Pfam" id="PF07922">
    <property type="entry name" value="Glyco_transf_52"/>
    <property type="match status" value="1"/>
</dbReference>
<accession>A0A2Z5TQX2</accession>
<dbReference type="InterPro" id="IPR012477">
    <property type="entry name" value="Glyco_transf_52"/>
</dbReference>
<dbReference type="KEGG" id="srq:SR187_9730"/>
<dbReference type="AlphaFoldDB" id="A0A2Z5TQX2"/>
<sequence>MKKYFCFTNMQVMIALMKYKKEEPMALFLNRNVRGYQELAERINILFPDIWVKILTADVVQAEMYFDWLEDEDQIYLFNDADQIGQAFRDKRYPYHLIEDGLNFHYHHAQLKNLTDKDPVNGLYGSSPVCLDIEINDLSKIKDNTYYAQFLDKFIEVPRQALFESQEEAHLQKLFELYQLENLELTSPSYLILTQPLAEDFWKSFRKADKSPDYVKQYYFYFKIAQEAQEAGYHVYLKPHPRDDLDYTEIPGVTVLPRYTPMEMLDLHLSSSFDVVATLMSSCVDGLTKVKEKRVIYTEEKAKQDAAGQKTASTV</sequence>
<reference evidence="1 2" key="1">
    <citation type="journal article" date="2018" name="Genome Biol. Evol.">
        <title>Complete Genome Sequence of Streptococcus ruminantium sp. nov. GUT-187T (=DSM 104980T =JCM 31869T), the Type Strain of S. ruminantium, and Comparison with Genome Sequences of Streptococcus suis Strains.</title>
        <authorList>
            <person name="Tohya M."/>
            <person name="Sekizaki T."/>
            <person name="Miyoshi-Akiyama T."/>
        </authorList>
    </citation>
    <scope>NUCLEOTIDE SEQUENCE [LARGE SCALE GENOMIC DNA]</scope>
    <source>
        <strain evidence="1 2">GUT187T</strain>
    </source>
</reference>